<comment type="caution">
    <text evidence="1">The sequence shown here is derived from an EMBL/GenBank/DDBJ whole genome shotgun (WGS) entry which is preliminary data.</text>
</comment>
<gene>
    <name evidence="1" type="ORF">SteCoe_27145</name>
</gene>
<organism evidence="1 2">
    <name type="scientific">Stentor coeruleus</name>
    <dbReference type="NCBI Taxonomy" id="5963"/>
    <lineage>
        <taxon>Eukaryota</taxon>
        <taxon>Sar</taxon>
        <taxon>Alveolata</taxon>
        <taxon>Ciliophora</taxon>
        <taxon>Postciliodesmatophora</taxon>
        <taxon>Heterotrichea</taxon>
        <taxon>Heterotrichida</taxon>
        <taxon>Stentoridae</taxon>
        <taxon>Stentor</taxon>
    </lineage>
</organism>
<protein>
    <submittedName>
        <fullName evidence="1">Uncharacterized protein</fullName>
    </submittedName>
</protein>
<dbReference type="AlphaFoldDB" id="A0A1R2BB75"/>
<evidence type="ECO:0000313" key="1">
    <source>
        <dbReference type="EMBL" id="OMJ74028.1"/>
    </source>
</evidence>
<accession>A0A1R2BB75</accession>
<dbReference type="Proteomes" id="UP000187209">
    <property type="component" value="Unassembled WGS sequence"/>
</dbReference>
<dbReference type="OrthoDB" id="10655208at2759"/>
<keyword evidence="2" id="KW-1185">Reference proteome</keyword>
<proteinExistence type="predicted"/>
<dbReference type="EMBL" id="MPUH01000779">
    <property type="protein sequence ID" value="OMJ74028.1"/>
    <property type="molecule type" value="Genomic_DNA"/>
</dbReference>
<reference evidence="1 2" key="1">
    <citation type="submission" date="2016-11" db="EMBL/GenBank/DDBJ databases">
        <title>The macronuclear genome of Stentor coeruleus: a giant cell with tiny introns.</title>
        <authorList>
            <person name="Slabodnick M."/>
            <person name="Ruby J.G."/>
            <person name="Reiff S.B."/>
            <person name="Swart E.C."/>
            <person name="Gosai S."/>
            <person name="Prabakaran S."/>
            <person name="Witkowska E."/>
            <person name="Larue G.E."/>
            <person name="Fisher S."/>
            <person name="Freeman R.M."/>
            <person name="Gunawardena J."/>
            <person name="Chu W."/>
            <person name="Stover N.A."/>
            <person name="Gregory B.D."/>
            <person name="Nowacki M."/>
            <person name="Derisi J."/>
            <person name="Roy S.W."/>
            <person name="Marshall W.F."/>
            <person name="Sood P."/>
        </authorList>
    </citation>
    <scope>NUCLEOTIDE SEQUENCE [LARGE SCALE GENOMIC DNA]</scope>
    <source>
        <strain evidence="1">WM001</strain>
    </source>
</reference>
<sequence>MKGRMYRPFGSCEDIQREPIQRSKPWLHVDIPRVYMWESSIPDKWFNIKGRDNFHHVSETGNNRNTQDFLMSNQKYISSIADPRTKSPSAMTSRVVSRVPSPQNSSRVFFHAGKCSKMTLSCGSESMFFPNETASLQVTLPEVKADMLKTKIQLVIPDRKKRLSTAKSMKNFAFSVPKKQESVLTNRLSMPKRLVGTKKLNIRTKGKFRNPIVDEFLKRFEKKKDSFLSIVHRKGLNGWKLVDLKKNLS</sequence>
<evidence type="ECO:0000313" key="2">
    <source>
        <dbReference type="Proteomes" id="UP000187209"/>
    </source>
</evidence>
<name>A0A1R2BB75_9CILI</name>